<dbReference type="GO" id="GO:0006270">
    <property type="term" value="P:DNA replication initiation"/>
    <property type="evidence" value="ECO:0007669"/>
    <property type="project" value="TreeGrafter"/>
</dbReference>
<sequence length="842" mass="93665">MMLLEIAVAAPIDQTLTYRLPVKISANPDGDGTISLIGRRVLVPLGGRKVTGYVLAEDVVASGEFKIRDIAEVLDVKPVFPCSLIALFRWISNYYHYPIGEVIRAALPAGMSPRSVRCLELVDSAREDERFLSLPDEKWRITLQEKGSLSAAATKELLASKVWKKTIQQFIKLGVLRLCESVTSDGVKEKMEVCYRLQHWLPQPSVDLPDESEIFQHYRRQLDAELGLELKLSEAKTLYYMKGLEEKSVDGTSPRKELLELYAGAAKGICDLKEKRLVTEQKKRVFRSPLGERLEFFPAPTELTDEQNVALAEIVPAIEQGGYTPFLLHGVTGSGKTEVYLQATAAALRQGKSVLVIVPEIALATQLEAHFVSRFGEQVVLLHSGLSASERFDQWSLAMSGEAKIVIGARSAIFAPLNDLGLIVVDEEHDAGLKQDDSLRYNGRDLAVVRAKQQGIVVLLASATPSVVSYHNALCGKYRLLTMDNRVGNRSLPKVTLIDLRKQQSSGKRSLFRPQLRKALEENFIAGRQSVILINRRGFSSNVLCQECGTPVQCRDCHVTLTLHRSTQQLLCHYCGYSVHEKTVCESCGSMQLVPVGFGTERVETELQEMLPLARVARLDTDTAKDRKAFLQTLKLMRGGEIDILVGTQMVAKGHHFPGVTLVGVVWADGGLAIPDYRAAEKTFQLITQVTGRAGRGDSPGEVYIQTMRPEHYAISLARTHSYRHLVEKELELRKNPAFPPFVRLVAIHIQGESEQDVERSASRIAAACRAAVKEKKSFVEILGPAPSPIDRVKKNYRWQVMIKAASIEILDALCSYVRQNQQELVSGRCKVMLDKDPENMM</sequence>
<dbReference type="PROSITE" id="PS51192">
    <property type="entry name" value="HELICASE_ATP_BIND_1"/>
    <property type="match status" value="1"/>
</dbReference>
<keyword evidence="6 12" id="KW-0347">Helicase</keyword>
<dbReference type="GO" id="GO:0043138">
    <property type="term" value="F:3'-5' DNA helicase activity"/>
    <property type="evidence" value="ECO:0007669"/>
    <property type="project" value="UniProtKB-EC"/>
</dbReference>
<evidence type="ECO:0000313" key="15">
    <source>
        <dbReference type="EMBL" id="SHO45927.1"/>
    </source>
</evidence>
<comment type="catalytic activity">
    <reaction evidence="11 12">
        <text>ATP + H2O = ADP + phosphate + H(+)</text>
        <dbReference type="Rhea" id="RHEA:13065"/>
        <dbReference type="ChEBI" id="CHEBI:15377"/>
        <dbReference type="ChEBI" id="CHEBI:15378"/>
        <dbReference type="ChEBI" id="CHEBI:30616"/>
        <dbReference type="ChEBI" id="CHEBI:43474"/>
        <dbReference type="ChEBI" id="CHEBI:456216"/>
        <dbReference type="EC" id="5.6.2.4"/>
    </reaction>
</comment>
<dbReference type="InterPro" id="IPR027417">
    <property type="entry name" value="P-loop_NTPase"/>
</dbReference>
<evidence type="ECO:0000256" key="7">
    <source>
        <dbReference type="ARBA" id="ARBA00022833"/>
    </source>
</evidence>
<dbReference type="CDD" id="cd18804">
    <property type="entry name" value="SF2_C_priA"/>
    <property type="match status" value="1"/>
</dbReference>
<dbReference type="Pfam" id="PF18074">
    <property type="entry name" value="PriA_C"/>
    <property type="match status" value="1"/>
</dbReference>
<dbReference type="InterPro" id="IPR042115">
    <property type="entry name" value="PriA_3primeBD_sf"/>
</dbReference>
<keyword evidence="1 12" id="KW-0639">Primosome</keyword>
<keyword evidence="7 12" id="KW-0862">Zinc</keyword>
<dbReference type="EC" id="5.6.2.4" evidence="12"/>
<dbReference type="GO" id="GO:0005524">
    <property type="term" value="F:ATP binding"/>
    <property type="evidence" value="ECO:0007669"/>
    <property type="project" value="UniProtKB-UniRule"/>
</dbReference>
<keyword evidence="4 12" id="KW-0547">Nucleotide-binding</keyword>
<dbReference type="InterPro" id="IPR011545">
    <property type="entry name" value="DEAD/DEAH_box_helicase_dom"/>
</dbReference>
<dbReference type="HAMAP" id="MF_00983">
    <property type="entry name" value="PriA"/>
    <property type="match status" value="1"/>
</dbReference>
<evidence type="ECO:0000256" key="5">
    <source>
        <dbReference type="ARBA" id="ARBA00022801"/>
    </source>
</evidence>
<feature type="binding site" evidence="12">
    <location>
        <position position="554"/>
    </location>
    <ligand>
        <name>Zn(2+)</name>
        <dbReference type="ChEBI" id="CHEBI:29105"/>
        <label>2</label>
    </ligand>
</feature>
<dbReference type="Gene3D" id="3.40.50.300">
    <property type="entry name" value="P-loop containing nucleotide triphosphate hydrolases"/>
    <property type="match status" value="2"/>
</dbReference>
<dbReference type="InterPro" id="IPR041222">
    <property type="entry name" value="PriA_3primeBD"/>
</dbReference>
<evidence type="ECO:0000256" key="12">
    <source>
        <dbReference type="HAMAP-Rule" id="MF_00983"/>
    </source>
</evidence>
<dbReference type="InterPro" id="IPR041236">
    <property type="entry name" value="PriA_C"/>
</dbReference>
<keyword evidence="8 12" id="KW-0067">ATP-binding</keyword>
<name>A0A1M7Y242_9BACT</name>
<keyword evidence="16" id="KW-1185">Reference proteome</keyword>
<evidence type="ECO:0000256" key="8">
    <source>
        <dbReference type="ARBA" id="ARBA00022840"/>
    </source>
</evidence>
<dbReference type="AlphaFoldDB" id="A0A1M7Y242"/>
<dbReference type="GO" id="GO:0006269">
    <property type="term" value="P:DNA replication, synthesis of primer"/>
    <property type="evidence" value="ECO:0007669"/>
    <property type="project" value="UniProtKB-KW"/>
</dbReference>
<evidence type="ECO:0000256" key="1">
    <source>
        <dbReference type="ARBA" id="ARBA00022515"/>
    </source>
</evidence>
<dbReference type="PROSITE" id="PS51194">
    <property type="entry name" value="HELICASE_CTER"/>
    <property type="match status" value="1"/>
</dbReference>
<feature type="binding site" evidence="12">
    <location>
        <position position="575"/>
    </location>
    <ligand>
        <name>Zn(2+)</name>
        <dbReference type="ChEBI" id="CHEBI:29105"/>
        <label>2</label>
    </ligand>
</feature>
<dbReference type="FunFam" id="3.40.50.300:FF:000489">
    <property type="entry name" value="Primosome assembly protein PriA"/>
    <property type="match status" value="1"/>
</dbReference>
<dbReference type="GO" id="GO:0008270">
    <property type="term" value="F:zinc ion binding"/>
    <property type="evidence" value="ECO:0007669"/>
    <property type="project" value="UniProtKB-UniRule"/>
</dbReference>
<dbReference type="EMBL" id="FRFE01000004">
    <property type="protein sequence ID" value="SHO45927.1"/>
    <property type="molecule type" value="Genomic_DNA"/>
</dbReference>
<comment type="similarity">
    <text evidence="12">Belongs to the helicase family. PriA subfamily.</text>
</comment>
<keyword evidence="10 12" id="KW-0413">Isomerase</keyword>
<evidence type="ECO:0000256" key="3">
    <source>
        <dbReference type="ARBA" id="ARBA00022723"/>
    </source>
</evidence>
<feature type="domain" description="Helicase ATP-binding" evidence="13">
    <location>
        <begin position="317"/>
        <end position="483"/>
    </location>
</feature>
<evidence type="ECO:0000259" key="14">
    <source>
        <dbReference type="PROSITE" id="PS51194"/>
    </source>
</evidence>
<dbReference type="GO" id="GO:0006302">
    <property type="term" value="P:double-strand break repair"/>
    <property type="evidence" value="ECO:0007669"/>
    <property type="project" value="InterPro"/>
</dbReference>
<feature type="binding site" evidence="12">
    <location>
        <position position="588"/>
    </location>
    <ligand>
        <name>Zn(2+)</name>
        <dbReference type="ChEBI" id="CHEBI:29105"/>
        <label>1</label>
    </ligand>
</feature>
<gene>
    <name evidence="12" type="primary">priA</name>
    <name evidence="15" type="ORF">SAMN02745220_01264</name>
</gene>
<proteinExistence type="inferred from homology"/>
<dbReference type="PANTHER" id="PTHR30580">
    <property type="entry name" value="PRIMOSOMAL PROTEIN N"/>
    <property type="match status" value="1"/>
</dbReference>
<dbReference type="Pfam" id="PF00270">
    <property type="entry name" value="DEAD"/>
    <property type="match status" value="1"/>
</dbReference>
<dbReference type="PANTHER" id="PTHR30580:SF0">
    <property type="entry name" value="PRIMOSOMAL PROTEIN N"/>
    <property type="match status" value="1"/>
</dbReference>
<dbReference type="InterPro" id="IPR001650">
    <property type="entry name" value="Helicase_C-like"/>
</dbReference>
<evidence type="ECO:0000256" key="2">
    <source>
        <dbReference type="ARBA" id="ARBA00022705"/>
    </source>
</evidence>
<organism evidence="15 16">
    <name type="scientific">Desulfopila aestuarii DSM 18488</name>
    <dbReference type="NCBI Taxonomy" id="1121416"/>
    <lineage>
        <taxon>Bacteria</taxon>
        <taxon>Pseudomonadati</taxon>
        <taxon>Thermodesulfobacteriota</taxon>
        <taxon>Desulfobulbia</taxon>
        <taxon>Desulfobulbales</taxon>
        <taxon>Desulfocapsaceae</taxon>
        <taxon>Desulfopila</taxon>
    </lineage>
</organism>
<comment type="subunit">
    <text evidence="12">Component of the replication restart primosome.</text>
</comment>
<keyword evidence="3 12" id="KW-0479">Metal-binding</keyword>
<evidence type="ECO:0000256" key="6">
    <source>
        <dbReference type="ARBA" id="ARBA00022806"/>
    </source>
</evidence>
<comment type="catalytic activity">
    <reaction evidence="12">
        <text>Couples ATP hydrolysis with the unwinding of duplex DNA by translocating in the 3'-5' direction.</text>
        <dbReference type="EC" id="5.6.2.4"/>
    </reaction>
</comment>
<comment type="cofactor">
    <cofactor evidence="12">
        <name>Zn(2+)</name>
        <dbReference type="ChEBI" id="CHEBI:29105"/>
    </cofactor>
    <text evidence="12">Binds 2 zinc ions per subunit.</text>
</comment>
<dbReference type="InterPro" id="IPR005259">
    <property type="entry name" value="PriA"/>
</dbReference>
<dbReference type="SMART" id="SM00487">
    <property type="entry name" value="DEXDc"/>
    <property type="match status" value="1"/>
</dbReference>
<dbReference type="GO" id="GO:0016887">
    <property type="term" value="F:ATP hydrolysis activity"/>
    <property type="evidence" value="ECO:0007669"/>
    <property type="project" value="RHEA"/>
</dbReference>
<accession>A0A1M7Y242</accession>
<dbReference type="Pfam" id="PF18319">
    <property type="entry name" value="Zn_ribbon_PriA"/>
    <property type="match status" value="1"/>
</dbReference>
<dbReference type="NCBIfam" id="TIGR00595">
    <property type="entry name" value="priA"/>
    <property type="match status" value="1"/>
</dbReference>
<feature type="binding site" evidence="12">
    <location>
        <position position="548"/>
    </location>
    <ligand>
        <name>Zn(2+)</name>
        <dbReference type="ChEBI" id="CHEBI:29105"/>
        <label>1</label>
    </ligand>
</feature>
<dbReference type="GO" id="GO:0003677">
    <property type="term" value="F:DNA binding"/>
    <property type="evidence" value="ECO:0007669"/>
    <property type="project" value="UniProtKB-UniRule"/>
</dbReference>
<dbReference type="Pfam" id="PF17764">
    <property type="entry name" value="PriA_3primeBD"/>
    <property type="match status" value="1"/>
</dbReference>
<dbReference type="Proteomes" id="UP000184603">
    <property type="component" value="Unassembled WGS sequence"/>
</dbReference>
<feature type="domain" description="Helicase C-terminal" evidence="14">
    <location>
        <begin position="583"/>
        <end position="734"/>
    </location>
</feature>
<dbReference type="GO" id="GO:1990077">
    <property type="term" value="C:primosome complex"/>
    <property type="evidence" value="ECO:0007669"/>
    <property type="project" value="UniProtKB-UniRule"/>
</dbReference>
<dbReference type="Gene3D" id="3.40.1440.60">
    <property type="entry name" value="PriA, 3(prime) DNA-binding domain"/>
    <property type="match status" value="1"/>
</dbReference>
<keyword evidence="2 12" id="KW-0235">DNA replication</keyword>
<keyword evidence="9 12" id="KW-0238">DNA-binding</keyword>
<keyword evidence="5 12" id="KW-0378">Hydrolase</keyword>
<comment type="function">
    <text evidence="12">Initiates the restart of stalled replication forks, which reloads the replicative helicase on sites other than the origin of replication. Recognizes and binds to abandoned replication forks and remodels them to uncover a helicase loading site. Promotes assembly of the primosome at these replication forks.</text>
</comment>
<dbReference type="STRING" id="1121416.SAMN02745220_01264"/>
<dbReference type="GO" id="GO:0006310">
    <property type="term" value="P:DNA recombination"/>
    <property type="evidence" value="ECO:0007669"/>
    <property type="project" value="InterPro"/>
</dbReference>
<reference evidence="15 16" key="1">
    <citation type="submission" date="2016-12" db="EMBL/GenBank/DDBJ databases">
        <authorList>
            <person name="Song W.-J."/>
            <person name="Kurnit D.M."/>
        </authorList>
    </citation>
    <scope>NUCLEOTIDE SEQUENCE [LARGE SCALE GENOMIC DNA]</scope>
    <source>
        <strain evidence="15 16">DSM 18488</strain>
    </source>
</reference>
<protein>
    <recommendedName>
        <fullName evidence="12">Replication restart protein PriA</fullName>
    </recommendedName>
    <alternativeName>
        <fullName evidence="12">ATP-dependent DNA helicase PriA</fullName>
        <ecNumber evidence="12">5.6.2.4</ecNumber>
    </alternativeName>
    <alternativeName>
        <fullName evidence="12">DNA 3'-5' helicase PriA</fullName>
    </alternativeName>
</protein>
<evidence type="ECO:0000256" key="4">
    <source>
        <dbReference type="ARBA" id="ARBA00022741"/>
    </source>
</evidence>
<dbReference type="InterPro" id="IPR014001">
    <property type="entry name" value="Helicase_ATP-bd"/>
</dbReference>
<evidence type="ECO:0000256" key="11">
    <source>
        <dbReference type="ARBA" id="ARBA00048988"/>
    </source>
</evidence>
<feature type="binding site" evidence="12">
    <location>
        <position position="585"/>
    </location>
    <ligand>
        <name>Zn(2+)</name>
        <dbReference type="ChEBI" id="CHEBI:29105"/>
        <label>1</label>
    </ligand>
</feature>
<dbReference type="SMART" id="SM00490">
    <property type="entry name" value="HELICc"/>
    <property type="match status" value="1"/>
</dbReference>
<evidence type="ECO:0000256" key="10">
    <source>
        <dbReference type="ARBA" id="ARBA00023235"/>
    </source>
</evidence>
<dbReference type="SUPFAM" id="SSF52540">
    <property type="entry name" value="P-loop containing nucleoside triphosphate hydrolases"/>
    <property type="match status" value="2"/>
</dbReference>
<evidence type="ECO:0000313" key="16">
    <source>
        <dbReference type="Proteomes" id="UP000184603"/>
    </source>
</evidence>
<evidence type="ECO:0000259" key="13">
    <source>
        <dbReference type="PROSITE" id="PS51192"/>
    </source>
</evidence>
<feature type="binding site" evidence="12">
    <location>
        <position position="545"/>
    </location>
    <ligand>
        <name>Zn(2+)</name>
        <dbReference type="ChEBI" id="CHEBI:29105"/>
        <label>1</label>
    </ligand>
</feature>
<dbReference type="CDD" id="cd17929">
    <property type="entry name" value="DEXHc_priA"/>
    <property type="match status" value="1"/>
</dbReference>
<feature type="binding site" evidence="12">
    <location>
        <position position="557"/>
    </location>
    <ligand>
        <name>Zn(2+)</name>
        <dbReference type="ChEBI" id="CHEBI:29105"/>
        <label>2</label>
    </ligand>
</feature>
<evidence type="ECO:0000256" key="9">
    <source>
        <dbReference type="ARBA" id="ARBA00023125"/>
    </source>
</evidence>
<feature type="binding site" evidence="12">
    <location>
        <position position="572"/>
    </location>
    <ligand>
        <name>Zn(2+)</name>
        <dbReference type="ChEBI" id="CHEBI:29105"/>
        <label>2</label>
    </ligand>
</feature>
<dbReference type="InterPro" id="IPR040498">
    <property type="entry name" value="PriA_CRR"/>
</dbReference>